<protein>
    <submittedName>
        <fullName evidence="1">Uncharacterized protein</fullName>
    </submittedName>
</protein>
<proteinExistence type="predicted"/>
<gene>
    <name evidence="1" type="ORF">Rhe02_86970</name>
</gene>
<organism evidence="1 2">
    <name type="scientific">Rhizocola hellebori</name>
    <dbReference type="NCBI Taxonomy" id="1392758"/>
    <lineage>
        <taxon>Bacteria</taxon>
        <taxon>Bacillati</taxon>
        <taxon>Actinomycetota</taxon>
        <taxon>Actinomycetes</taxon>
        <taxon>Micromonosporales</taxon>
        <taxon>Micromonosporaceae</taxon>
        <taxon>Rhizocola</taxon>
    </lineage>
</organism>
<keyword evidence="2" id="KW-1185">Reference proteome</keyword>
<dbReference type="EMBL" id="BONY01000101">
    <property type="protein sequence ID" value="GIH10630.1"/>
    <property type="molecule type" value="Genomic_DNA"/>
</dbReference>
<reference evidence="1" key="1">
    <citation type="submission" date="2021-01" db="EMBL/GenBank/DDBJ databases">
        <title>Whole genome shotgun sequence of Rhizocola hellebori NBRC 109834.</title>
        <authorList>
            <person name="Komaki H."/>
            <person name="Tamura T."/>
        </authorList>
    </citation>
    <scope>NUCLEOTIDE SEQUENCE</scope>
    <source>
        <strain evidence="1">NBRC 109834</strain>
    </source>
</reference>
<comment type="caution">
    <text evidence="1">The sequence shown here is derived from an EMBL/GenBank/DDBJ whole genome shotgun (WGS) entry which is preliminary data.</text>
</comment>
<dbReference type="AlphaFoldDB" id="A0A8J3VL96"/>
<dbReference type="Proteomes" id="UP000612899">
    <property type="component" value="Unassembled WGS sequence"/>
</dbReference>
<evidence type="ECO:0000313" key="2">
    <source>
        <dbReference type="Proteomes" id="UP000612899"/>
    </source>
</evidence>
<sequence length="108" mass="11562">MTDMTTVPAGGGHVQYEAIERAEGQLSGPTMMQLNRVKEGVGAIEISFPGFGVIGGSLAGSHSATKRATQEKLEKSAAKLTEFSERLKKTIKQWQAADEASTIEEVPR</sequence>
<evidence type="ECO:0000313" key="1">
    <source>
        <dbReference type="EMBL" id="GIH10630.1"/>
    </source>
</evidence>
<accession>A0A8J3VL96</accession>
<name>A0A8J3VL96_9ACTN</name>